<keyword evidence="4 6" id="KW-1133">Transmembrane helix</keyword>
<accession>A0ABD2XKH5</accession>
<evidence type="ECO:0000313" key="8">
    <source>
        <dbReference type="Proteomes" id="UP001627154"/>
    </source>
</evidence>
<sequence>MKLLLTNKDDDNPRYWIRIRKDDGVLETDDSQTETRDYVFLMKSARQVHLELCITARKLNNVYEVPILLTNILLFFNVIGTSHTVYITLDDSGLPASMIARMLFGLLLELFFSYCKIMYLMYLGSSIIHKSEKTSEIAHKIQFCHSSIAPEIELFNEYLSENPLALVCYGFRMDCSLIKDIICETTTFLIIITQAINADMNAAAETHSK</sequence>
<protein>
    <submittedName>
        <fullName evidence="7">Uncharacterized protein</fullName>
    </submittedName>
</protein>
<keyword evidence="3 6" id="KW-0812">Transmembrane</keyword>
<dbReference type="Proteomes" id="UP001627154">
    <property type="component" value="Unassembled WGS sequence"/>
</dbReference>
<dbReference type="InterPro" id="IPR013604">
    <property type="entry name" value="7TM_chemorcpt"/>
</dbReference>
<dbReference type="GO" id="GO:0005886">
    <property type="term" value="C:plasma membrane"/>
    <property type="evidence" value="ECO:0007669"/>
    <property type="project" value="UniProtKB-SubCell"/>
</dbReference>
<feature type="transmembrane region" description="Helical" evidence="6">
    <location>
        <begin position="67"/>
        <end position="87"/>
    </location>
</feature>
<evidence type="ECO:0000313" key="7">
    <source>
        <dbReference type="EMBL" id="KAL3405434.1"/>
    </source>
</evidence>
<name>A0ABD2XKH5_9HYME</name>
<keyword evidence="8" id="KW-1185">Reference proteome</keyword>
<comment type="subcellular location">
    <subcellularLocation>
        <location evidence="1">Cell membrane</location>
        <topology evidence="1">Multi-pass membrane protein</topology>
    </subcellularLocation>
</comment>
<gene>
    <name evidence="7" type="ORF">TKK_002441</name>
</gene>
<evidence type="ECO:0000256" key="2">
    <source>
        <dbReference type="ARBA" id="ARBA00022475"/>
    </source>
</evidence>
<proteinExistence type="predicted"/>
<evidence type="ECO:0000256" key="1">
    <source>
        <dbReference type="ARBA" id="ARBA00004651"/>
    </source>
</evidence>
<comment type="caution">
    <text evidence="7">The sequence shown here is derived from an EMBL/GenBank/DDBJ whole genome shotgun (WGS) entry which is preliminary data.</text>
</comment>
<evidence type="ECO:0000256" key="3">
    <source>
        <dbReference type="ARBA" id="ARBA00022692"/>
    </source>
</evidence>
<evidence type="ECO:0000256" key="5">
    <source>
        <dbReference type="ARBA" id="ARBA00023136"/>
    </source>
</evidence>
<organism evidence="7 8">
    <name type="scientific">Trichogramma kaykai</name>
    <dbReference type="NCBI Taxonomy" id="54128"/>
    <lineage>
        <taxon>Eukaryota</taxon>
        <taxon>Metazoa</taxon>
        <taxon>Ecdysozoa</taxon>
        <taxon>Arthropoda</taxon>
        <taxon>Hexapoda</taxon>
        <taxon>Insecta</taxon>
        <taxon>Pterygota</taxon>
        <taxon>Neoptera</taxon>
        <taxon>Endopterygota</taxon>
        <taxon>Hymenoptera</taxon>
        <taxon>Apocrita</taxon>
        <taxon>Proctotrupomorpha</taxon>
        <taxon>Chalcidoidea</taxon>
        <taxon>Trichogrammatidae</taxon>
        <taxon>Trichogramma</taxon>
    </lineage>
</organism>
<evidence type="ECO:0000256" key="4">
    <source>
        <dbReference type="ARBA" id="ARBA00022989"/>
    </source>
</evidence>
<dbReference type="EMBL" id="JBJJXI010000021">
    <property type="protein sequence ID" value="KAL3405434.1"/>
    <property type="molecule type" value="Genomic_DNA"/>
</dbReference>
<evidence type="ECO:0000256" key="6">
    <source>
        <dbReference type="SAM" id="Phobius"/>
    </source>
</evidence>
<keyword evidence="2" id="KW-1003">Cell membrane</keyword>
<dbReference type="Pfam" id="PF08395">
    <property type="entry name" value="7tm_7"/>
    <property type="match status" value="1"/>
</dbReference>
<dbReference type="AlphaFoldDB" id="A0ABD2XKH5"/>
<feature type="transmembrane region" description="Helical" evidence="6">
    <location>
        <begin position="99"/>
        <end position="123"/>
    </location>
</feature>
<reference evidence="7 8" key="1">
    <citation type="journal article" date="2024" name="bioRxiv">
        <title>A reference genome for Trichogramma kaykai: A tiny desert-dwelling parasitoid wasp with competing sex-ratio distorters.</title>
        <authorList>
            <person name="Culotta J."/>
            <person name="Lindsey A.R."/>
        </authorList>
    </citation>
    <scope>NUCLEOTIDE SEQUENCE [LARGE SCALE GENOMIC DNA]</scope>
    <source>
        <strain evidence="7 8">KSX58</strain>
    </source>
</reference>
<keyword evidence="5 6" id="KW-0472">Membrane</keyword>